<dbReference type="Proteomes" id="UP000001306">
    <property type="component" value="Chromosome"/>
</dbReference>
<dbReference type="eggNOG" id="COG1961">
    <property type="taxonomic scope" value="Bacteria"/>
</dbReference>
<keyword evidence="3" id="KW-1185">Reference proteome</keyword>
<dbReference type="STRING" id="281090.Lxx24800"/>
<evidence type="ECO:0000313" key="2">
    <source>
        <dbReference type="EMBL" id="AAT90093.1"/>
    </source>
</evidence>
<feature type="region of interest" description="Disordered" evidence="1">
    <location>
        <begin position="61"/>
        <end position="91"/>
    </location>
</feature>
<organism evidence="2 3">
    <name type="scientific">Leifsonia xyli subsp. xyli (strain CTCB07)</name>
    <dbReference type="NCBI Taxonomy" id="281090"/>
    <lineage>
        <taxon>Bacteria</taxon>
        <taxon>Bacillati</taxon>
        <taxon>Actinomycetota</taxon>
        <taxon>Actinomycetes</taxon>
        <taxon>Micrococcales</taxon>
        <taxon>Microbacteriaceae</taxon>
        <taxon>Leifsonia</taxon>
    </lineage>
</organism>
<dbReference type="EMBL" id="AE016822">
    <property type="protein sequence ID" value="AAT90093.1"/>
    <property type="molecule type" value="Genomic_DNA"/>
</dbReference>
<name>Q6ABZ9_LEIXX</name>
<evidence type="ECO:0000313" key="3">
    <source>
        <dbReference type="Proteomes" id="UP000001306"/>
    </source>
</evidence>
<sequence>MTGMRERLAADRAALERLDDDHYDGLIDRATWSRQRNRIMDRLVVLQREYEDAMPVLPIASTTPSALSSPRCSSRPNPNRIVQQHPTARTI</sequence>
<feature type="compositionally biased region" description="Low complexity" evidence="1">
    <location>
        <begin position="68"/>
        <end position="80"/>
    </location>
</feature>
<protein>
    <submittedName>
        <fullName evidence="2">Uncharacterized protein</fullName>
    </submittedName>
</protein>
<reference evidence="2 3" key="1">
    <citation type="journal article" date="2004" name="Mol. Plant Microbe Interact.">
        <title>The genome sequence of the Gram-positive sugarcane pathogen Leifsonia xyli subsp. xyli.</title>
        <authorList>
            <person name="Monteiro-Vitorello C.B."/>
            <person name="Camargo L.E.A."/>
            <person name="Van Sluys M.A."/>
            <person name="Kitajima J.P."/>
            <person name="Truffi D."/>
            <person name="do Amaral A.M."/>
            <person name="Harakava R."/>
            <person name="de Oliveira J.C.F."/>
            <person name="Wood D."/>
            <person name="de Oliveira M.C."/>
            <person name="Miyaki C.Y."/>
            <person name="Takita M.A."/>
            <person name="da Silva A.C.R."/>
            <person name="Furlan L.R."/>
            <person name="Carraro D.M."/>
            <person name="Camarotte G."/>
            <person name="Almeida N.F. Jr."/>
            <person name="Carrer H."/>
            <person name="Coutinho L.L."/>
            <person name="El-Dorry H.A."/>
            <person name="Ferro M.I.T."/>
            <person name="Gagliardi P.R."/>
            <person name="Giglioti E."/>
            <person name="Goldman M.H.S."/>
            <person name="Goldman G.H."/>
            <person name="Kimura E.T."/>
            <person name="Ferro E.S."/>
            <person name="Kuramae E.E."/>
            <person name="Lemos E.G.M."/>
            <person name="Lemos M.V.F."/>
            <person name="Mauro S.M.Z."/>
            <person name="Machado M.A."/>
            <person name="Marino C.L."/>
            <person name="Menck C.F."/>
            <person name="Nunes L.R."/>
            <person name="Oliveira R.C."/>
            <person name="Pereira G.G."/>
            <person name="Siqueira W."/>
            <person name="de Souza A.A."/>
            <person name="Tsai S.M."/>
            <person name="Zanca A.S."/>
            <person name="Simpson A.J.G."/>
            <person name="Brumbley S.M."/>
            <person name="Setubal J.C."/>
        </authorList>
    </citation>
    <scope>NUCLEOTIDE SEQUENCE [LARGE SCALE GENOMIC DNA]</scope>
    <source>
        <strain evidence="2 3">CTCB07</strain>
    </source>
</reference>
<proteinExistence type="predicted"/>
<gene>
    <name evidence="2" type="ordered locus">Lxx24800</name>
</gene>
<accession>Q6ABZ9</accession>
<feature type="compositionally biased region" description="Polar residues" evidence="1">
    <location>
        <begin position="81"/>
        <end position="91"/>
    </location>
</feature>
<dbReference type="AlphaFoldDB" id="Q6ABZ9"/>
<dbReference type="KEGG" id="lxx:Lxx24800"/>
<evidence type="ECO:0000256" key="1">
    <source>
        <dbReference type="SAM" id="MobiDB-lite"/>
    </source>
</evidence>
<dbReference type="HOGENOM" id="CLU_2423321_0_0_11"/>